<keyword evidence="9 12" id="KW-0333">Golgi apparatus</keyword>
<dbReference type="GO" id="GO:0008417">
    <property type="term" value="F:fucosyltransferase activity"/>
    <property type="evidence" value="ECO:0007669"/>
    <property type="project" value="InterPro"/>
</dbReference>
<dbReference type="InterPro" id="IPR038577">
    <property type="entry name" value="GT10-like_C_sf"/>
</dbReference>
<protein>
    <recommendedName>
        <fullName evidence="12">Fucosyltransferase</fullName>
        <ecNumber evidence="12">2.4.1.-</ecNumber>
    </recommendedName>
</protein>
<feature type="domain" description="Fucosyltransferase N-terminal" evidence="15">
    <location>
        <begin position="36"/>
        <end position="135"/>
    </location>
</feature>
<dbReference type="AlphaFoldDB" id="A0A914GYT8"/>
<keyword evidence="6 12" id="KW-0812">Transmembrane</keyword>
<dbReference type="EC" id="2.4.1.-" evidence="12"/>
<keyword evidence="4 12" id="KW-0328">Glycosyltransferase</keyword>
<evidence type="ECO:0000256" key="12">
    <source>
        <dbReference type="RuleBase" id="RU003832"/>
    </source>
</evidence>
<comment type="subcellular location">
    <subcellularLocation>
        <location evidence="1 12">Golgi apparatus</location>
        <location evidence="1 12">Golgi stack membrane</location>
        <topology evidence="1 12">Single-pass type II membrane protein</topology>
    </subcellularLocation>
</comment>
<dbReference type="Gene3D" id="3.40.50.11660">
    <property type="entry name" value="Glycosyl transferase family 10, C-terminal domain"/>
    <property type="match status" value="1"/>
</dbReference>
<dbReference type="SUPFAM" id="SSF53756">
    <property type="entry name" value="UDP-Glycosyltransferase/glycogen phosphorylase"/>
    <property type="match status" value="1"/>
</dbReference>
<dbReference type="GO" id="GO:0032580">
    <property type="term" value="C:Golgi cisterna membrane"/>
    <property type="evidence" value="ECO:0007669"/>
    <property type="project" value="UniProtKB-SubCell"/>
</dbReference>
<organism evidence="16 17">
    <name type="scientific">Globodera rostochiensis</name>
    <name type="common">Golden nematode worm</name>
    <name type="synonym">Heterodera rostochiensis</name>
    <dbReference type="NCBI Taxonomy" id="31243"/>
    <lineage>
        <taxon>Eukaryota</taxon>
        <taxon>Metazoa</taxon>
        <taxon>Ecdysozoa</taxon>
        <taxon>Nematoda</taxon>
        <taxon>Chromadorea</taxon>
        <taxon>Rhabditida</taxon>
        <taxon>Tylenchina</taxon>
        <taxon>Tylenchomorpha</taxon>
        <taxon>Tylenchoidea</taxon>
        <taxon>Heteroderidae</taxon>
        <taxon>Heteroderinae</taxon>
        <taxon>Globodera</taxon>
    </lineage>
</organism>
<keyword evidence="16" id="KW-1185">Reference proteome</keyword>
<evidence type="ECO:0000313" key="17">
    <source>
        <dbReference type="WBParaSite" id="Gr19_v10_g11653.t1"/>
    </source>
</evidence>
<dbReference type="Pfam" id="PF00852">
    <property type="entry name" value="Glyco_transf_10"/>
    <property type="match status" value="1"/>
</dbReference>
<evidence type="ECO:0000256" key="11">
    <source>
        <dbReference type="ARBA" id="ARBA00023180"/>
    </source>
</evidence>
<keyword evidence="10 12" id="KW-0472">Membrane</keyword>
<dbReference type="InterPro" id="IPR031481">
    <property type="entry name" value="Glyco_tran_10_N"/>
</dbReference>
<dbReference type="InterPro" id="IPR001503">
    <property type="entry name" value="Glyco_trans_10"/>
</dbReference>
<accession>A0A914GYT8</accession>
<feature type="signal peptide" evidence="13">
    <location>
        <begin position="1"/>
        <end position="30"/>
    </location>
</feature>
<dbReference type="PANTHER" id="PTHR48438">
    <property type="entry name" value="ALPHA-(1,3)-FUCOSYLTRANSFERASE C-RELATED"/>
    <property type="match status" value="1"/>
</dbReference>
<evidence type="ECO:0000256" key="13">
    <source>
        <dbReference type="SAM" id="SignalP"/>
    </source>
</evidence>
<keyword evidence="11" id="KW-0325">Glycoprotein</keyword>
<evidence type="ECO:0000259" key="14">
    <source>
        <dbReference type="Pfam" id="PF00852"/>
    </source>
</evidence>
<evidence type="ECO:0000256" key="2">
    <source>
        <dbReference type="ARBA" id="ARBA00004922"/>
    </source>
</evidence>
<dbReference type="Pfam" id="PF17039">
    <property type="entry name" value="Glyco_tran_10_N"/>
    <property type="match status" value="1"/>
</dbReference>
<feature type="transmembrane region" description="Helical" evidence="12">
    <location>
        <begin position="400"/>
        <end position="418"/>
    </location>
</feature>
<feature type="domain" description="Fucosyltransferase C-terminal" evidence="14">
    <location>
        <begin position="172"/>
        <end position="345"/>
    </location>
</feature>
<comment type="pathway">
    <text evidence="2">Protein modification; protein glycosylation.</text>
</comment>
<keyword evidence="13" id="KW-0732">Signal</keyword>
<dbReference type="FunFam" id="3.40.50.11660:FF:000002">
    <property type="entry name" value="Alpha-(1,3)-fucosyltransferase"/>
    <property type="match status" value="1"/>
</dbReference>
<keyword evidence="5 12" id="KW-0808">Transferase</keyword>
<reference evidence="17" key="1">
    <citation type="submission" date="2022-11" db="UniProtKB">
        <authorList>
            <consortium name="WormBaseParasite"/>
        </authorList>
    </citation>
    <scope>IDENTIFICATION</scope>
</reference>
<sequence>MDYNERWQLPRMPWHCLLFHLLNISANCFAAQSEANEPIILGWNNFFNQGNIIQTIAPEEQVRKCKRKCKYSQDRKIAENASVIVFHQTARGVLPGGRRSDQLYVMFDLESPSNSHPQHPFPDFFNLSMTYRADDEHNLLAPYGGLHRIDRSKSEVLKDIWTWEEVLTKVGRKDKMALQIASNCASHSGREAYTNELGKYMEITGYGRCFGRDCDKMCYDAQIDRHFFYLAFENSVCRNYVTEKFWNAFRHLTVPVVLSRKALKGLDIPPEAFVAADDFGTVEEMAKFLLELRFDQTRYLRFFNWTQFYRRQSDVDPPARAICRLCELAHKRLAPGSKVIADIDKYWRLGGNCMRGFVTQFLRKWPLVARRETALKFPQNSANVPPAGFPSNQRLPISCLLPPSLLLLMLIILIAFFLRHRPFHRPFTLSIRKAHKLIKRRVPIVYLL</sequence>
<keyword evidence="7" id="KW-0735">Signal-anchor</keyword>
<evidence type="ECO:0000256" key="6">
    <source>
        <dbReference type="ARBA" id="ARBA00022692"/>
    </source>
</evidence>
<comment type="similarity">
    <text evidence="3 12">Belongs to the glycosyltransferase 10 family.</text>
</comment>
<proteinExistence type="inferred from homology"/>
<evidence type="ECO:0000256" key="9">
    <source>
        <dbReference type="ARBA" id="ARBA00023034"/>
    </source>
</evidence>
<dbReference type="WBParaSite" id="Gr19_v10_g11653.t1">
    <property type="protein sequence ID" value="Gr19_v10_g11653.t1"/>
    <property type="gene ID" value="Gr19_v10_g11653"/>
</dbReference>
<dbReference type="PANTHER" id="PTHR48438:SF1">
    <property type="entry name" value="ALPHA-(1,3)-FUCOSYLTRANSFERASE C-RELATED"/>
    <property type="match status" value="1"/>
</dbReference>
<evidence type="ECO:0000313" key="16">
    <source>
        <dbReference type="Proteomes" id="UP000887572"/>
    </source>
</evidence>
<evidence type="ECO:0000256" key="4">
    <source>
        <dbReference type="ARBA" id="ARBA00022676"/>
    </source>
</evidence>
<evidence type="ECO:0000256" key="1">
    <source>
        <dbReference type="ARBA" id="ARBA00004447"/>
    </source>
</evidence>
<dbReference type="Proteomes" id="UP000887572">
    <property type="component" value="Unplaced"/>
</dbReference>
<feature type="chain" id="PRO_5037691639" description="Fucosyltransferase" evidence="13">
    <location>
        <begin position="31"/>
        <end position="448"/>
    </location>
</feature>
<evidence type="ECO:0000259" key="15">
    <source>
        <dbReference type="Pfam" id="PF17039"/>
    </source>
</evidence>
<evidence type="ECO:0000256" key="3">
    <source>
        <dbReference type="ARBA" id="ARBA00008919"/>
    </source>
</evidence>
<evidence type="ECO:0000256" key="7">
    <source>
        <dbReference type="ARBA" id="ARBA00022968"/>
    </source>
</evidence>
<name>A0A914GYT8_GLORO</name>
<evidence type="ECO:0000256" key="5">
    <source>
        <dbReference type="ARBA" id="ARBA00022679"/>
    </source>
</evidence>
<evidence type="ECO:0000256" key="10">
    <source>
        <dbReference type="ARBA" id="ARBA00023136"/>
    </source>
</evidence>
<evidence type="ECO:0000256" key="8">
    <source>
        <dbReference type="ARBA" id="ARBA00022989"/>
    </source>
</evidence>
<dbReference type="InterPro" id="IPR055270">
    <property type="entry name" value="Glyco_tran_10_C"/>
</dbReference>
<keyword evidence="8 12" id="KW-1133">Transmembrane helix</keyword>